<name>A0A7J0GRI3_9ERIC</name>
<feature type="domain" description="DNA-binding" evidence="2">
    <location>
        <begin position="1"/>
        <end position="37"/>
    </location>
</feature>
<reference evidence="3 4" key="1">
    <citation type="submission" date="2019-07" db="EMBL/GenBank/DDBJ databases">
        <title>De Novo Assembly of kiwifruit Actinidia rufa.</title>
        <authorList>
            <person name="Sugita-Konishi S."/>
            <person name="Sato K."/>
            <person name="Mori E."/>
            <person name="Abe Y."/>
            <person name="Kisaki G."/>
            <person name="Hamano K."/>
            <person name="Suezawa K."/>
            <person name="Otani M."/>
            <person name="Fukuda T."/>
            <person name="Manabe T."/>
            <person name="Gomi K."/>
            <person name="Tabuchi M."/>
            <person name="Akimitsu K."/>
            <person name="Kataoka I."/>
        </authorList>
    </citation>
    <scope>NUCLEOTIDE SEQUENCE [LARGE SCALE GENOMIC DNA]</scope>
    <source>
        <strain evidence="4">cv. Fuchu</strain>
    </source>
</reference>
<evidence type="ECO:0000313" key="4">
    <source>
        <dbReference type="Proteomes" id="UP000585474"/>
    </source>
</evidence>
<feature type="compositionally biased region" description="Basic and acidic residues" evidence="1">
    <location>
        <begin position="73"/>
        <end position="89"/>
    </location>
</feature>
<dbReference type="OrthoDB" id="1928390at2759"/>
<evidence type="ECO:0000313" key="3">
    <source>
        <dbReference type="EMBL" id="GFZ13412.1"/>
    </source>
</evidence>
<keyword evidence="4" id="KW-1185">Reference proteome</keyword>
<proteinExistence type="predicted"/>
<dbReference type="AlphaFoldDB" id="A0A7J0GRI3"/>
<gene>
    <name evidence="3" type="ORF">Acr_23g0017970</name>
</gene>
<organism evidence="3 4">
    <name type="scientific">Actinidia rufa</name>
    <dbReference type="NCBI Taxonomy" id="165716"/>
    <lineage>
        <taxon>Eukaryota</taxon>
        <taxon>Viridiplantae</taxon>
        <taxon>Streptophyta</taxon>
        <taxon>Embryophyta</taxon>
        <taxon>Tracheophyta</taxon>
        <taxon>Spermatophyta</taxon>
        <taxon>Magnoliopsida</taxon>
        <taxon>eudicotyledons</taxon>
        <taxon>Gunneridae</taxon>
        <taxon>Pentapetalae</taxon>
        <taxon>asterids</taxon>
        <taxon>Ericales</taxon>
        <taxon>Actinidiaceae</taxon>
        <taxon>Actinidia</taxon>
    </lineage>
</organism>
<feature type="compositionally biased region" description="Polar residues" evidence="1">
    <location>
        <begin position="121"/>
        <end position="147"/>
    </location>
</feature>
<comment type="caution">
    <text evidence="3">The sequence shown here is derived from an EMBL/GenBank/DDBJ whole genome shotgun (WGS) entry which is preliminary data.</text>
</comment>
<feature type="region of interest" description="Disordered" evidence="1">
    <location>
        <begin position="121"/>
        <end position="173"/>
    </location>
</feature>
<feature type="region of interest" description="Disordered" evidence="1">
    <location>
        <begin position="275"/>
        <end position="300"/>
    </location>
</feature>
<dbReference type="Pfam" id="PF13724">
    <property type="entry name" value="DNA_binding_2"/>
    <property type="match status" value="1"/>
</dbReference>
<feature type="region of interest" description="Disordered" evidence="1">
    <location>
        <begin position="28"/>
        <end position="94"/>
    </location>
</feature>
<evidence type="ECO:0000259" key="2">
    <source>
        <dbReference type="Pfam" id="PF13724"/>
    </source>
</evidence>
<dbReference type="EMBL" id="BJWL01000023">
    <property type="protein sequence ID" value="GFZ13412.1"/>
    <property type="molecule type" value="Genomic_DNA"/>
</dbReference>
<dbReference type="InterPro" id="IPR025830">
    <property type="entry name" value="DNA_bnd_dom_ovate"/>
</dbReference>
<accession>A0A7J0GRI3</accession>
<feature type="compositionally biased region" description="Low complexity" evidence="1">
    <location>
        <begin position="44"/>
        <end position="55"/>
    </location>
</feature>
<protein>
    <submittedName>
        <fullName evidence="3">Ovate family protein 2</fullName>
    </submittedName>
</protein>
<dbReference type="GO" id="GO:0003677">
    <property type="term" value="F:DNA binding"/>
    <property type="evidence" value="ECO:0007669"/>
    <property type="project" value="InterPro"/>
</dbReference>
<feature type="region of interest" description="Disordered" evidence="1">
    <location>
        <begin position="228"/>
        <end position="252"/>
    </location>
</feature>
<feature type="compositionally biased region" description="Polar residues" evidence="1">
    <location>
        <begin position="241"/>
        <end position="252"/>
    </location>
</feature>
<sequence length="319" mass="36372">MGNHKFRLSDMVPNSWFYKLRDMSMTRNKTTSFSLNKKPPPPTSTSHNPHHSQPTKPTKSDNFHNSPTNPKFYDTHFPDPPRKSPETRTNRKIIHKSRFVTSSVSANCSCRATINSVWNKPDQQIPLSQDSGFSPTANSSESEFDSNTIEKSRSSKASYTVSEPELFPPIGENPVQFRVSNKEWDRQNSDKFEEREARGSLSMKIVREAKTGESSLYSRGVKVGANFPRKSSKKTRRRNFSESSVFSQTENCSESEFDSNTIFDTISEPELFTPIPKNSVKWRDSNPESTKIRRHSSDFEEREALGSLSIKIETEDKQG</sequence>
<evidence type="ECO:0000256" key="1">
    <source>
        <dbReference type="SAM" id="MobiDB-lite"/>
    </source>
</evidence>
<dbReference type="Proteomes" id="UP000585474">
    <property type="component" value="Unassembled WGS sequence"/>
</dbReference>